<dbReference type="Gene3D" id="2.60.40.4070">
    <property type="match status" value="1"/>
</dbReference>
<dbReference type="InterPro" id="IPR013320">
    <property type="entry name" value="ConA-like_dom_sf"/>
</dbReference>
<gene>
    <name evidence="2" type="ORF">ACFL6M_03815</name>
</gene>
<dbReference type="Proteomes" id="UP001593833">
    <property type="component" value="Unassembled WGS sequence"/>
</dbReference>
<reference evidence="2 3" key="1">
    <citation type="submission" date="2024-09" db="EMBL/GenBank/DDBJ databases">
        <authorList>
            <person name="D'Angelo T."/>
        </authorList>
    </citation>
    <scope>NUCLEOTIDE SEQUENCE [LARGE SCALE GENOMIC DNA]</scope>
    <source>
        <strain evidence="2">SAG AM-320-E07</strain>
    </source>
</reference>
<evidence type="ECO:0000259" key="1">
    <source>
        <dbReference type="Pfam" id="PF13860"/>
    </source>
</evidence>
<name>A0ABV6YK48_UNCEI</name>
<dbReference type="Pfam" id="PF13620">
    <property type="entry name" value="CarboxypepD_reg"/>
    <property type="match status" value="1"/>
</dbReference>
<feature type="domain" description="FlgD/Vpr Ig-like" evidence="1">
    <location>
        <begin position="1183"/>
        <end position="1244"/>
    </location>
</feature>
<dbReference type="InterPro" id="IPR025965">
    <property type="entry name" value="FlgD/Vpr_Ig-like"/>
</dbReference>
<accession>A0ABV6YK48</accession>
<dbReference type="Gene3D" id="2.60.40.10">
    <property type="entry name" value="Immunoglobulins"/>
    <property type="match status" value="2"/>
</dbReference>
<dbReference type="InterPro" id="IPR013784">
    <property type="entry name" value="Carb-bd-like_fold"/>
</dbReference>
<organism evidence="2 3">
    <name type="scientific">Eiseniibacteriota bacterium</name>
    <dbReference type="NCBI Taxonomy" id="2212470"/>
    <lineage>
        <taxon>Bacteria</taxon>
        <taxon>Candidatus Eiseniibacteriota</taxon>
    </lineage>
</organism>
<dbReference type="SUPFAM" id="SSF49452">
    <property type="entry name" value="Starch-binding domain-like"/>
    <property type="match status" value="1"/>
</dbReference>
<evidence type="ECO:0000313" key="2">
    <source>
        <dbReference type="EMBL" id="MFC1572706.1"/>
    </source>
</evidence>
<dbReference type="Pfam" id="PF13860">
    <property type="entry name" value="FlgD_ig"/>
    <property type="match status" value="1"/>
</dbReference>
<comment type="caution">
    <text evidence="2">The sequence shown here is derived from an EMBL/GenBank/DDBJ whole genome shotgun (WGS) entry which is preliminary data.</text>
</comment>
<dbReference type="EMBL" id="JBHPKH010000031">
    <property type="protein sequence ID" value="MFC1572706.1"/>
    <property type="molecule type" value="Genomic_DNA"/>
</dbReference>
<dbReference type="InterPro" id="IPR013783">
    <property type="entry name" value="Ig-like_fold"/>
</dbReference>
<dbReference type="SUPFAM" id="SSF49899">
    <property type="entry name" value="Concanavalin A-like lectins/glucanases"/>
    <property type="match status" value="1"/>
</dbReference>
<dbReference type="Gene3D" id="2.60.120.260">
    <property type="entry name" value="Galactose-binding domain-like"/>
    <property type="match status" value="1"/>
</dbReference>
<dbReference type="Gene3D" id="2.60.40.1120">
    <property type="entry name" value="Carboxypeptidase-like, regulatory domain"/>
    <property type="match status" value="1"/>
</dbReference>
<sequence length="1257" mass="138090">QPNEAMLCWTASEAGDFERYELKRGATSPVTLDSETIATAADPADTCFVDTGLPPYDVFYYKVFVYEDGLGVYSVGSNEVERPAFEPLVLSYPFFDDMESGGGNFLVEQPWAVTDEVAHSGLYSWSDSPEGSYEPDAGVSMVFRVDLSGGWAVMPELTFWHQRRFEENADWGMLDVSTNGGVTYRPIYYITGMVDEWRQARVDLTPYRSEELWLRFRILTNGDADVADGWHIDDIRIDETTTGPVAYPFLDSFNDSLFTHASWIPGGYGWTALSDDGTHYWSTYSTGSTPFIYASYTAMVLGNTLDLSAASHPQVRLRYRSLNNNGSATHLEISEDGVTYTTLYTFPSQSNWTTLQVDLSDYAYVGSPPVRLRLRYYCGYPYGGGWFDVEALVLAEDPALTPQVDDCRLDVPTELWSTLGEASAPIYARVYEPGVTPGPGPGPGIQAEIGLGPDGTHPQDQSAGWSWIPASYAGDAGNEDIYSATLVADSLGTYDYAYRFSMDGGTYWLYADLDGNDLGAGGYNFYEIAQAGHLVVTQRPELSLTASEVELTVPSGATESSRITVGNEEGAGPLAVVILESLGPPVYEDVPWLSVIPDEFIVDPDETQNMTVMIDATDLAADSTYAAHVILVTNDPDNTEVDLPVTVHVIAPGDPNLSGTVQNVRHLPAREAVILEVYDGGTLQATATAGADGRYKFYGLDAGSYRLRAYSQGYYPVELDVDLPASDVDITLHVVPEILLTDTNVAYWGEASQFDGEPLQAGDVVTVQDAQGIFCGSYHVTTAGHYGFLHVYGDDPTTPEIDEGASSGDSLTFRVNGELATPTPPYPTWPQNGAVVQVELEAATTSSTTLLLDEGWNLISFSRTPEPWDSLEVILAELLVDSTLIVASTFDQEWGGALTYDPAHPEQSDLWAMDEKHGYWLKVTEAESLTVVGARYWADNLLRLEEGWNLTSYLPREPRDVARALASIEGAYAVVHGFDEGALTYVPEDTLHSTLEWMDPDLGYWVRMLMPGTLAYDEVPEWGPFSAPPSDPEGDISGMPVELSLTTTTEFTPTHLWDSYYGTAKVDSLAMEIGEVIEVYDPQGVLCGQFEIRSEGQYGFVAVYGDDPYTAEEDEGAEVGDRITFRWWVTPEVEVPGYLSWTGKRGLKEFDLLFSTDSHGPDGEELRYALWPARPSPFRGETVIRYTLPERVGVELVVYGLEGQVIKTLVNGVETTGLKTAMWDGRDGAGQSVASGIYYYKLRAGDYRRGGRVVLIR</sequence>
<proteinExistence type="predicted"/>
<keyword evidence="3" id="KW-1185">Reference proteome</keyword>
<evidence type="ECO:0000313" key="3">
    <source>
        <dbReference type="Proteomes" id="UP001593833"/>
    </source>
</evidence>
<feature type="non-terminal residue" evidence="2">
    <location>
        <position position="1"/>
    </location>
</feature>
<protein>
    <submittedName>
        <fullName evidence="2">Carboxypeptidase regulatory-like domain-containing protein</fullName>
    </submittedName>
</protein>